<protein>
    <submittedName>
        <fullName evidence="2">HEPN domain-containing protein</fullName>
    </submittedName>
</protein>
<dbReference type="SMART" id="SM00748">
    <property type="entry name" value="HEPN"/>
    <property type="match status" value="1"/>
</dbReference>
<gene>
    <name evidence="2" type="ORF">QBE54_09755</name>
</gene>
<proteinExistence type="predicted"/>
<dbReference type="EMBL" id="CP121689">
    <property type="protein sequence ID" value="WZL75857.1"/>
    <property type="molecule type" value="Genomic_DNA"/>
</dbReference>
<reference evidence="2 3" key="1">
    <citation type="submission" date="2023-03" db="EMBL/GenBank/DDBJ databases">
        <title>Novel Species.</title>
        <authorList>
            <person name="Ma S."/>
        </authorList>
    </citation>
    <scope>NUCLEOTIDE SEQUENCE [LARGE SCALE GENOMIC DNA]</scope>
    <source>
        <strain evidence="2 3">B11</strain>
    </source>
</reference>
<dbReference type="Proteomes" id="UP001461341">
    <property type="component" value="Chromosome"/>
</dbReference>
<feature type="domain" description="HEPN" evidence="1">
    <location>
        <begin position="9"/>
        <end position="119"/>
    </location>
</feature>
<evidence type="ECO:0000259" key="1">
    <source>
        <dbReference type="PROSITE" id="PS50910"/>
    </source>
</evidence>
<dbReference type="PROSITE" id="PS50910">
    <property type="entry name" value="HEPN"/>
    <property type="match status" value="1"/>
</dbReference>
<dbReference type="Gene3D" id="1.20.120.330">
    <property type="entry name" value="Nucleotidyltransferases domain 2"/>
    <property type="match status" value="1"/>
</dbReference>
<name>A0ABZ2YB92_9BACT</name>
<dbReference type="RefSeq" id="WP_369018006.1">
    <property type="nucleotide sequence ID" value="NZ_CP121689.1"/>
</dbReference>
<sequence>MKKITETWLSYALEDLIMAQKAFEMGIYRQTCFHAQQAVEKGFKAILLEKGAKIRRIHNLLEISSELEACGMCLPVKLSELDFLNRVYRFRYPPDIGLLPHGQPTEEDAQKAVKIAKTVMDWTQQILGENH</sequence>
<dbReference type="InterPro" id="IPR007842">
    <property type="entry name" value="HEPN_dom"/>
</dbReference>
<dbReference type="SUPFAM" id="SSF81593">
    <property type="entry name" value="Nucleotidyltransferase substrate binding subunit/domain"/>
    <property type="match status" value="1"/>
</dbReference>
<dbReference type="Pfam" id="PF05168">
    <property type="entry name" value="HEPN"/>
    <property type="match status" value="1"/>
</dbReference>
<accession>A0ABZ2YB92</accession>
<evidence type="ECO:0000313" key="2">
    <source>
        <dbReference type="EMBL" id="WZL75857.1"/>
    </source>
</evidence>
<organism evidence="2 3">
    <name type="scientific">Thermatribacter velox</name>
    <dbReference type="NCBI Taxonomy" id="3039681"/>
    <lineage>
        <taxon>Bacteria</taxon>
        <taxon>Pseudomonadati</taxon>
        <taxon>Atribacterota</taxon>
        <taxon>Atribacteria</taxon>
        <taxon>Atribacterales</taxon>
        <taxon>Thermatribacteraceae</taxon>
        <taxon>Thermatribacter</taxon>
    </lineage>
</organism>
<keyword evidence="3" id="KW-1185">Reference proteome</keyword>
<evidence type="ECO:0000313" key="3">
    <source>
        <dbReference type="Proteomes" id="UP001461341"/>
    </source>
</evidence>